<evidence type="ECO:0000256" key="3">
    <source>
        <dbReference type="ARBA" id="ARBA00022989"/>
    </source>
</evidence>
<comment type="subcellular location">
    <subcellularLocation>
        <location evidence="1">Membrane</location>
        <topology evidence="1">Multi-pass membrane protein</topology>
    </subcellularLocation>
</comment>
<name>A0A507ZPT0_9FLAO</name>
<feature type="transmembrane region" description="Helical" evidence="5">
    <location>
        <begin position="216"/>
        <end position="235"/>
    </location>
</feature>
<dbReference type="Pfam" id="PF00892">
    <property type="entry name" value="EamA"/>
    <property type="match status" value="2"/>
</dbReference>
<evidence type="ECO:0000256" key="5">
    <source>
        <dbReference type="SAM" id="Phobius"/>
    </source>
</evidence>
<evidence type="ECO:0000313" key="7">
    <source>
        <dbReference type="EMBL" id="TQD38591.1"/>
    </source>
</evidence>
<feature type="domain" description="EamA" evidence="6">
    <location>
        <begin position="152"/>
        <end position="287"/>
    </location>
</feature>
<feature type="transmembrane region" description="Helical" evidence="5">
    <location>
        <begin position="7"/>
        <end position="25"/>
    </location>
</feature>
<feature type="transmembrane region" description="Helical" evidence="5">
    <location>
        <begin position="31"/>
        <end position="53"/>
    </location>
</feature>
<dbReference type="SUPFAM" id="SSF103481">
    <property type="entry name" value="Multidrug resistance efflux transporter EmrE"/>
    <property type="match status" value="2"/>
</dbReference>
<dbReference type="InterPro" id="IPR037185">
    <property type="entry name" value="EmrE-like"/>
</dbReference>
<dbReference type="PANTHER" id="PTHR32322:SF9">
    <property type="entry name" value="AMINO-ACID METABOLITE EFFLUX PUMP-RELATED"/>
    <property type="match status" value="1"/>
</dbReference>
<dbReference type="InterPro" id="IPR000620">
    <property type="entry name" value="EamA_dom"/>
</dbReference>
<feature type="transmembrane region" description="Helical" evidence="5">
    <location>
        <begin position="270"/>
        <end position="287"/>
    </location>
</feature>
<dbReference type="OrthoDB" id="1117213at2"/>
<protein>
    <submittedName>
        <fullName evidence="7">DMT family transporter</fullName>
    </submittedName>
</protein>
<evidence type="ECO:0000256" key="4">
    <source>
        <dbReference type="ARBA" id="ARBA00023136"/>
    </source>
</evidence>
<feature type="transmembrane region" description="Helical" evidence="5">
    <location>
        <begin position="123"/>
        <end position="143"/>
    </location>
</feature>
<feature type="transmembrane region" description="Helical" evidence="5">
    <location>
        <begin position="149"/>
        <end position="169"/>
    </location>
</feature>
<dbReference type="RefSeq" id="WP_141422018.1">
    <property type="nucleotide sequence ID" value="NZ_VIAR01000008.1"/>
</dbReference>
<gene>
    <name evidence="7" type="ORF">FKR84_09225</name>
</gene>
<dbReference type="InterPro" id="IPR050638">
    <property type="entry name" value="AA-Vitamin_Transporters"/>
</dbReference>
<sequence length="304" mass="33384">MGRQQLKWFYLIALALVWGSSFILIKKGLVGLTPIQLGALRVCFASVFIFLIGAKSIKKIKKEHWRYIALSGFLGTFFPAFLFAFAETKVDSGIVSILNSTVPILALIIGALVFKIKATSNQILGVVVGLLGSIFLVGTEAVSIGKTNFIYAFLPLIATVMYAFNVHIIKRFLQEVSALSITLGFFIVLFPFALGVLFFTGFFNEQVLTNPKVQTSIFYIAILAVFGTGIAKIIFNRLVQLSTPLFTTSVTYLIPVIALMWGLLDGEKFSFMQLLSGLFILIGVYLANKKTGTKAGLDKKFSKS</sequence>
<evidence type="ECO:0000256" key="2">
    <source>
        <dbReference type="ARBA" id="ARBA00022692"/>
    </source>
</evidence>
<dbReference type="AlphaFoldDB" id="A0A507ZPT0"/>
<feature type="transmembrane region" description="Helical" evidence="5">
    <location>
        <begin position="92"/>
        <end position="114"/>
    </location>
</feature>
<reference evidence="7 8" key="1">
    <citation type="submission" date="2019-06" db="EMBL/GenBank/DDBJ databases">
        <title>Flavibacter putida gen. nov., sp. nov., a novel marine bacterium of the family Flavobacteriaceae isolated from coastal seawater.</title>
        <authorList>
            <person name="Feng X."/>
        </authorList>
    </citation>
    <scope>NUCLEOTIDE SEQUENCE [LARGE SCALE GENOMIC DNA]</scope>
    <source>
        <strain evidence="7 8">PLHSN227</strain>
    </source>
</reference>
<keyword evidence="3 5" id="KW-1133">Transmembrane helix</keyword>
<feature type="domain" description="EamA" evidence="6">
    <location>
        <begin position="9"/>
        <end position="137"/>
    </location>
</feature>
<keyword evidence="4 5" id="KW-0472">Membrane</keyword>
<feature type="transmembrane region" description="Helical" evidence="5">
    <location>
        <begin position="181"/>
        <end position="204"/>
    </location>
</feature>
<accession>A0A507ZPT0</accession>
<feature type="transmembrane region" description="Helical" evidence="5">
    <location>
        <begin position="244"/>
        <end position="264"/>
    </location>
</feature>
<comment type="caution">
    <text evidence="7">The sequence shown here is derived from an EMBL/GenBank/DDBJ whole genome shotgun (WGS) entry which is preliminary data.</text>
</comment>
<evidence type="ECO:0000313" key="8">
    <source>
        <dbReference type="Proteomes" id="UP000317169"/>
    </source>
</evidence>
<evidence type="ECO:0000256" key="1">
    <source>
        <dbReference type="ARBA" id="ARBA00004141"/>
    </source>
</evidence>
<feature type="transmembrane region" description="Helical" evidence="5">
    <location>
        <begin position="65"/>
        <end position="86"/>
    </location>
</feature>
<dbReference type="GO" id="GO:0016020">
    <property type="term" value="C:membrane"/>
    <property type="evidence" value="ECO:0007669"/>
    <property type="project" value="UniProtKB-SubCell"/>
</dbReference>
<dbReference type="Proteomes" id="UP000317169">
    <property type="component" value="Unassembled WGS sequence"/>
</dbReference>
<proteinExistence type="predicted"/>
<keyword evidence="8" id="KW-1185">Reference proteome</keyword>
<evidence type="ECO:0000259" key="6">
    <source>
        <dbReference type="Pfam" id="PF00892"/>
    </source>
</evidence>
<dbReference type="EMBL" id="VIAR01000008">
    <property type="protein sequence ID" value="TQD38591.1"/>
    <property type="molecule type" value="Genomic_DNA"/>
</dbReference>
<dbReference type="PANTHER" id="PTHR32322">
    <property type="entry name" value="INNER MEMBRANE TRANSPORTER"/>
    <property type="match status" value="1"/>
</dbReference>
<keyword evidence="2 5" id="KW-0812">Transmembrane</keyword>
<organism evidence="7 8">
    <name type="scientific">Haloflavibacter putidus</name>
    <dbReference type="NCBI Taxonomy" id="2576776"/>
    <lineage>
        <taxon>Bacteria</taxon>
        <taxon>Pseudomonadati</taxon>
        <taxon>Bacteroidota</taxon>
        <taxon>Flavobacteriia</taxon>
        <taxon>Flavobacteriales</taxon>
        <taxon>Flavobacteriaceae</taxon>
        <taxon>Haloflavibacter</taxon>
    </lineage>
</organism>